<name>K8EE79_9FIRM</name>
<evidence type="ECO:0000256" key="1">
    <source>
        <dbReference type="SAM" id="Phobius"/>
    </source>
</evidence>
<keyword evidence="1" id="KW-0812">Transmembrane</keyword>
<dbReference type="EMBL" id="CAOS01000003">
    <property type="protein sequence ID" value="CCO07101.1"/>
    <property type="molecule type" value="Genomic_DNA"/>
</dbReference>
<feature type="transmembrane region" description="Helical" evidence="1">
    <location>
        <begin position="12"/>
        <end position="36"/>
    </location>
</feature>
<organism evidence="2 3">
    <name type="scientific">Desulforamulus hydrothermalis Lam5 = DSM 18033</name>
    <dbReference type="NCBI Taxonomy" id="1121428"/>
    <lineage>
        <taxon>Bacteria</taxon>
        <taxon>Bacillati</taxon>
        <taxon>Bacillota</taxon>
        <taxon>Clostridia</taxon>
        <taxon>Eubacteriales</taxon>
        <taxon>Peptococcaceae</taxon>
        <taxon>Desulforamulus</taxon>
    </lineage>
</organism>
<evidence type="ECO:0000313" key="2">
    <source>
        <dbReference type="EMBL" id="CCO07101.1"/>
    </source>
</evidence>
<dbReference type="Proteomes" id="UP000009315">
    <property type="component" value="Unassembled WGS sequence"/>
</dbReference>
<evidence type="ECO:0000313" key="3">
    <source>
        <dbReference type="Proteomes" id="UP000009315"/>
    </source>
</evidence>
<comment type="caution">
    <text evidence="2">The sequence shown here is derived from an EMBL/GenBank/DDBJ whole genome shotgun (WGS) entry which is preliminary data.</text>
</comment>
<protein>
    <submittedName>
        <fullName evidence="2">Uncharacterized protein</fullName>
    </submittedName>
</protein>
<accession>K8EE79</accession>
<dbReference type="AlphaFoldDB" id="K8EE79"/>
<gene>
    <name evidence="2" type="ORF">DESHY_110045</name>
</gene>
<keyword evidence="1" id="KW-1133">Transmembrane helix</keyword>
<keyword evidence="3" id="KW-1185">Reference proteome</keyword>
<reference evidence="2 3" key="1">
    <citation type="journal article" date="2013" name="Genome Announc.">
        <title>Genome Sequence of the Sulfate-Reducing Bacterium Desulfotomaculum hydrothermale Lam5(T).</title>
        <authorList>
            <person name="Amin O."/>
            <person name="Fardeau M.L."/>
            <person name="Valette O."/>
            <person name="Hirschler-Rea A."/>
            <person name="Barbe V."/>
            <person name="Medigue C."/>
            <person name="Vacherie B."/>
            <person name="Ollivier B."/>
            <person name="Bertin P.N."/>
            <person name="Dolla A."/>
        </authorList>
    </citation>
    <scope>NUCLEOTIDE SEQUENCE [LARGE SCALE GENOMIC DNA]</scope>
    <source>
        <strain evidence="3">Lam5 / DSM 18033</strain>
    </source>
</reference>
<sequence length="37" mass="3978">MLRAICSLLSVFSVSPVIELMVFAALVGIVFIIQIAL</sequence>
<proteinExistence type="predicted"/>
<keyword evidence="1" id="KW-0472">Membrane</keyword>